<dbReference type="Pfam" id="PF13623">
    <property type="entry name" value="SurA_N_2"/>
    <property type="match status" value="1"/>
</dbReference>
<keyword evidence="11 14" id="KW-0413">Isomerase</keyword>
<dbReference type="AlphaFoldDB" id="A0A2T8HFJ1"/>
<dbReference type="InterPro" id="IPR027304">
    <property type="entry name" value="Trigger_fact/SurA_dom_sf"/>
</dbReference>
<keyword evidence="11" id="KW-0697">Rotamase</keyword>
<name>A0A2T8HFJ1_9SPHI</name>
<evidence type="ECO:0000313" key="15">
    <source>
        <dbReference type="Proteomes" id="UP000245627"/>
    </source>
</evidence>
<evidence type="ECO:0000256" key="2">
    <source>
        <dbReference type="ARBA" id="ARBA00022475"/>
    </source>
</evidence>
<evidence type="ECO:0000256" key="1">
    <source>
        <dbReference type="ARBA" id="ARBA00004382"/>
    </source>
</evidence>
<organism evidence="14 15">
    <name type="scientific">Sphingobacterium corticibacter</name>
    <dbReference type="NCBI Taxonomy" id="2171749"/>
    <lineage>
        <taxon>Bacteria</taxon>
        <taxon>Pseudomonadati</taxon>
        <taxon>Bacteroidota</taxon>
        <taxon>Sphingobacteriia</taxon>
        <taxon>Sphingobacteriales</taxon>
        <taxon>Sphingobacteriaceae</taxon>
        <taxon>Sphingobacterium</taxon>
    </lineage>
</organism>
<dbReference type="Pfam" id="PF13616">
    <property type="entry name" value="Rotamase_3"/>
    <property type="match status" value="1"/>
</dbReference>
<keyword evidence="15" id="KW-1185">Reference proteome</keyword>
<dbReference type="Pfam" id="PF13145">
    <property type="entry name" value="Rotamase_2"/>
    <property type="match status" value="1"/>
</dbReference>
<accession>A0A2T8HFJ1</accession>
<evidence type="ECO:0000256" key="12">
    <source>
        <dbReference type="SAM" id="Phobius"/>
    </source>
</evidence>
<comment type="caution">
    <text evidence="14">The sequence shown here is derived from an EMBL/GenBank/DDBJ whole genome shotgun (WGS) entry which is preliminary data.</text>
</comment>
<evidence type="ECO:0000256" key="11">
    <source>
        <dbReference type="PROSITE-ProRule" id="PRU00278"/>
    </source>
</evidence>
<evidence type="ECO:0000256" key="5">
    <source>
        <dbReference type="ARBA" id="ARBA00022989"/>
    </source>
</evidence>
<feature type="domain" description="PpiC" evidence="13">
    <location>
        <begin position="342"/>
        <end position="440"/>
    </location>
</feature>
<dbReference type="SUPFAM" id="SSF54534">
    <property type="entry name" value="FKBP-like"/>
    <property type="match status" value="1"/>
</dbReference>
<dbReference type="PANTHER" id="PTHR47529:SF1">
    <property type="entry name" value="PERIPLASMIC CHAPERONE PPID"/>
    <property type="match status" value="1"/>
</dbReference>
<evidence type="ECO:0000256" key="4">
    <source>
        <dbReference type="ARBA" id="ARBA00022692"/>
    </source>
</evidence>
<dbReference type="Proteomes" id="UP000245627">
    <property type="component" value="Unassembled WGS sequence"/>
</dbReference>
<keyword evidence="3" id="KW-0997">Cell inner membrane</keyword>
<reference evidence="14 15" key="1">
    <citation type="submission" date="2018-04" db="EMBL/GenBank/DDBJ databases">
        <title>Sphingobacterium cortibacter sp. nov.</title>
        <authorList>
            <person name="Li Y."/>
        </authorList>
    </citation>
    <scope>NUCLEOTIDE SEQUENCE [LARGE SCALE GENOMIC DNA]</scope>
    <source>
        <strain evidence="14 15">2c-3</strain>
    </source>
</reference>
<keyword evidence="2" id="KW-1003">Cell membrane</keyword>
<dbReference type="PROSITE" id="PS50198">
    <property type="entry name" value="PPIC_PPIASE_2"/>
    <property type="match status" value="1"/>
</dbReference>
<comment type="subcellular location">
    <subcellularLocation>
        <location evidence="1">Cell inner membrane</location>
        <topology evidence="1">Single-pass type II membrane protein</topology>
        <orientation evidence="1">Periplasmic side</orientation>
    </subcellularLocation>
</comment>
<dbReference type="EMBL" id="QDKG01000007">
    <property type="protein sequence ID" value="PVH24132.1"/>
    <property type="molecule type" value="Genomic_DNA"/>
</dbReference>
<keyword evidence="4 12" id="KW-0812">Transmembrane</keyword>
<dbReference type="OrthoDB" id="9812372at2"/>
<keyword evidence="5 12" id="KW-1133">Transmembrane helix</keyword>
<dbReference type="PANTHER" id="PTHR47529">
    <property type="entry name" value="PEPTIDYL-PROLYL CIS-TRANS ISOMERASE D"/>
    <property type="match status" value="1"/>
</dbReference>
<evidence type="ECO:0000256" key="8">
    <source>
        <dbReference type="ARBA" id="ARBA00038408"/>
    </source>
</evidence>
<keyword evidence="7" id="KW-0143">Chaperone</keyword>
<sequence>MGLMSYLRSRAGLVIFVIGLAIVAFLLGDVINYGTPFWMKSQNEVGSVNGEGIDYQTFNVQVDQAVAGFQQQMGGGSSPQMRSYAVQQVWNQYISEELLKQEIEKIGITVGKDELNSLVFGENPSLQIIQQFTNPQTGQFDKNQVAMVSSEAKNNPELAAQWEALLEGIRAQRLNEKYSNLVSNSIYTTALEAEQEHSSRNKIANFKYVMLDYASVKDAEIKLSDSDYKEYYDKRKKSFRNTEEVRSLEYITFDARPTAADTAMIISEINQLKSDLQNSTTEEQFVASTSETKYPVRYYSRNQLNPALDSVVFNAASGTVVGPFLSGNVYEIAKVLDTKFSPDSVEASHILLNPVAEGGVEKAKVKADSIKQLIQRGESIAGLAVEFSVDEGSKVNGGSLGTFTRGRMVPAFEEAAFSGKAGDVVVVESDFGVHVIKIERQVGNSKIAKTAIIDKAIVAGRATQDAAYAKANAFYSEADKKNFKEVASKHGLTVETSPRTLAMDGSLNGTEVPRELLRWAFGANKDEISDKVYESDSHYIVARVTGIQEKGIQPLEAVKSEIEPAVRNMVKARMLKEKMNNAISGSSSIDQIAQKVSKNVQTVENVVFANPVIPGIALENAVVGTVFGLQPNKPSAAIEGNQGVYAVQVIGFVNPKALSGDDLNKQQRQMMTTNTQRAWGGIFRALQDNAKIDDNRIRFY</sequence>
<dbReference type="InterPro" id="IPR052029">
    <property type="entry name" value="PpiD_chaperone"/>
</dbReference>
<comment type="similarity">
    <text evidence="8">Belongs to the PpiD chaperone family.</text>
</comment>
<dbReference type="GO" id="GO:0003755">
    <property type="term" value="F:peptidyl-prolyl cis-trans isomerase activity"/>
    <property type="evidence" value="ECO:0007669"/>
    <property type="project" value="UniProtKB-KW"/>
</dbReference>
<dbReference type="InterPro" id="IPR000297">
    <property type="entry name" value="PPIase_PpiC"/>
</dbReference>
<feature type="transmembrane region" description="Helical" evidence="12">
    <location>
        <begin position="12"/>
        <end position="33"/>
    </location>
</feature>
<evidence type="ECO:0000259" key="13">
    <source>
        <dbReference type="PROSITE" id="PS50198"/>
    </source>
</evidence>
<evidence type="ECO:0000256" key="3">
    <source>
        <dbReference type="ARBA" id="ARBA00022519"/>
    </source>
</evidence>
<proteinExistence type="inferred from homology"/>
<evidence type="ECO:0000256" key="10">
    <source>
        <dbReference type="ARBA" id="ARBA00042775"/>
    </source>
</evidence>
<dbReference type="InterPro" id="IPR046357">
    <property type="entry name" value="PPIase_dom_sf"/>
</dbReference>
<evidence type="ECO:0000256" key="6">
    <source>
        <dbReference type="ARBA" id="ARBA00023136"/>
    </source>
</evidence>
<dbReference type="Gene3D" id="3.10.50.40">
    <property type="match status" value="2"/>
</dbReference>
<dbReference type="Gene3D" id="1.10.8.1040">
    <property type="match status" value="1"/>
</dbReference>
<dbReference type="GO" id="GO:0005886">
    <property type="term" value="C:plasma membrane"/>
    <property type="evidence" value="ECO:0007669"/>
    <property type="project" value="UniProtKB-SubCell"/>
</dbReference>
<evidence type="ECO:0000256" key="9">
    <source>
        <dbReference type="ARBA" id="ARBA00040743"/>
    </source>
</evidence>
<evidence type="ECO:0000313" key="14">
    <source>
        <dbReference type="EMBL" id="PVH24132.1"/>
    </source>
</evidence>
<gene>
    <name evidence="14" type="ORF">DC487_15450</name>
</gene>
<keyword evidence="6 12" id="KW-0472">Membrane</keyword>
<protein>
    <recommendedName>
        <fullName evidence="9">Periplasmic chaperone PpiD</fullName>
    </recommendedName>
    <alternativeName>
        <fullName evidence="10">Periplasmic folding chaperone</fullName>
    </alternativeName>
</protein>
<dbReference type="SUPFAM" id="SSF109998">
    <property type="entry name" value="Triger factor/SurA peptide-binding domain-like"/>
    <property type="match status" value="1"/>
</dbReference>
<evidence type="ECO:0000256" key="7">
    <source>
        <dbReference type="ARBA" id="ARBA00023186"/>
    </source>
</evidence>